<dbReference type="InterPro" id="IPR008921">
    <property type="entry name" value="DNA_pol3_clamp-load_cplx_C"/>
</dbReference>
<dbReference type="GO" id="GO:0003677">
    <property type="term" value="F:DNA binding"/>
    <property type="evidence" value="ECO:0007669"/>
    <property type="project" value="InterPro"/>
</dbReference>
<protein>
    <recommendedName>
        <fullName evidence="2">DNA polymerase III subunit delta</fullName>
        <ecNumber evidence="1">2.7.7.7</ecNumber>
    </recommendedName>
</protein>
<feature type="domain" description="DNA polymerase III subunit delta C-terminal" evidence="10">
    <location>
        <begin position="220"/>
        <end position="323"/>
    </location>
</feature>
<dbReference type="SUPFAM" id="SSF48019">
    <property type="entry name" value="post-AAA+ oligomerization domain-like"/>
    <property type="match status" value="1"/>
</dbReference>
<dbReference type="GO" id="GO:0003887">
    <property type="term" value="F:DNA-directed DNA polymerase activity"/>
    <property type="evidence" value="ECO:0007669"/>
    <property type="project" value="UniProtKB-KW"/>
</dbReference>
<evidence type="ECO:0000259" key="10">
    <source>
        <dbReference type="Pfam" id="PF14840"/>
    </source>
</evidence>
<dbReference type="InterPro" id="IPR005790">
    <property type="entry name" value="DNA_polIII_delta"/>
</dbReference>
<comment type="similarity">
    <text evidence="7">Belongs to the DNA polymerase HolA subunit family.</text>
</comment>
<dbReference type="GO" id="GO:0009360">
    <property type="term" value="C:DNA polymerase III complex"/>
    <property type="evidence" value="ECO:0007669"/>
    <property type="project" value="InterPro"/>
</dbReference>
<dbReference type="PANTHER" id="PTHR34388">
    <property type="entry name" value="DNA POLYMERASE III SUBUNIT DELTA"/>
    <property type="match status" value="1"/>
</dbReference>
<dbReference type="Gene3D" id="1.10.8.60">
    <property type="match status" value="1"/>
</dbReference>
<dbReference type="Gene3D" id="3.40.50.300">
    <property type="entry name" value="P-loop containing nucleotide triphosphate hydrolases"/>
    <property type="match status" value="1"/>
</dbReference>
<evidence type="ECO:0000313" key="11">
    <source>
        <dbReference type="EMBL" id="CAG7599834.1"/>
    </source>
</evidence>
<evidence type="ECO:0000256" key="1">
    <source>
        <dbReference type="ARBA" id="ARBA00012417"/>
    </source>
</evidence>
<evidence type="ECO:0000256" key="4">
    <source>
        <dbReference type="ARBA" id="ARBA00022695"/>
    </source>
</evidence>
<dbReference type="AlphaFoldDB" id="A0A916JUE9"/>
<name>A0A916JUE9_9BURK</name>
<dbReference type="Proteomes" id="UP000693996">
    <property type="component" value="Chromosome"/>
</dbReference>
<feature type="domain" description="DNA polymerase III delta N-terminal" evidence="9">
    <location>
        <begin position="21"/>
        <end position="138"/>
    </location>
</feature>
<dbReference type="InterPro" id="IPR027417">
    <property type="entry name" value="P-loop_NTPase"/>
</dbReference>
<evidence type="ECO:0000259" key="9">
    <source>
        <dbReference type="Pfam" id="PF06144"/>
    </source>
</evidence>
<dbReference type="Pfam" id="PF06144">
    <property type="entry name" value="DNA_pol3_delta"/>
    <property type="match status" value="1"/>
</dbReference>
<gene>
    <name evidence="11" type="primary">holA</name>
    <name evidence="11" type="ORF">MYVALT_F_00530</name>
</gene>
<dbReference type="CDD" id="cd18138">
    <property type="entry name" value="HLD_clamp_pol_III_delta"/>
    <property type="match status" value="1"/>
</dbReference>
<evidence type="ECO:0000256" key="7">
    <source>
        <dbReference type="ARBA" id="ARBA00034754"/>
    </source>
</evidence>
<reference evidence="11" key="1">
    <citation type="submission" date="2021-06" db="EMBL/GenBank/DDBJ databases">
        <authorList>
            <person name="Szabo G."/>
        </authorList>
    </citation>
    <scope>NUCLEOTIDE SEQUENCE</scope>
    <source>
        <strain evidence="11">MYVALT</strain>
    </source>
</reference>
<dbReference type="EC" id="2.7.7.7" evidence="1"/>
<dbReference type="GO" id="GO:0006261">
    <property type="term" value="P:DNA-templated DNA replication"/>
    <property type="evidence" value="ECO:0007669"/>
    <property type="project" value="TreeGrafter"/>
</dbReference>
<keyword evidence="12" id="KW-1185">Reference proteome</keyword>
<dbReference type="PANTHER" id="PTHR34388:SF1">
    <property type="entry name" value="DNA POLYMERASE III SUBUNIT DELTA"/>
    <property type="match status" value="1"/>
</dbReference>
<evidence type="ECO:0000256" key="2">
    <source>
        <dbReference type="ARBA" id="ARBA00017703"/>
    </source>
</evidence>
<comment type="catalytic activity">
    <reaction evidence="8">
        <text>DNA(n) + a 2'-deoxyribonucleoside 5'-triphosphate = DNA(n+1) + diphosphate</text>
        <dbReference type="Rhea" id="RHEA:22508"/>
        <dbReference type="Rhea" id="RHEA-COMP:17339"/>
        <dbReference type="Rhea" id="RHEA-COMP:17340"/>
        <dbReference type="ChEBI" id="CHEBI:33019"/>
        <dbReference type="ChEBI" id="CHEBI:61560"/>
        <dbReference type="ChEBI" id="CHEBI:173112"/>
        <dbReference type="EC" id="2.7.7.7"/>
    </reaction>
</comment>
<evidence type="ECO:0000313" key="12">
    <source>
        <dbReference type="Proteomes" id="UP000693996"/>
    </source>
</evidence>
<dbReference type="Pfam" id="PF14840">
    <property type="entry name" value="DNA_pol3_delt_C"/>
    <property type="match status" value="1"/>
</dbReference>
<organism evidence="11 12">
    <name type="scientific">Candidatus Vallotiella hemipterorum</name>
    <dbReference type="NCBI Taxonomy" id="1177213"/>
    <lineage>
        <taxon>Bacteria</taxon>
        <taxon>Pseudomonadati</taxon>
        <taxon>Pseudomonadota</taxon>
        <taxon>Betaproteobacteria</taxon>
        <taxon>Burkholderiales</taxon>
        <taxon>Burkholderiaceae</taxon>
        <taxon>Candidatus Vallotiella</taxon>
    </lineage>
</organism>
<keyword evidence="5" id="KW-0235">DNA replication</keyword>
<dbReference type="KEGG" id="vtr:MYVALT_F_00530"/>
<evidence type="ECO:0000256" key="5">
    <source>
        <dbReference type="ARBA" id="ARBA00022705"/>
    </source>
</evidence>
<sequence length="370" mass="41376">MMQLHIDALESHLAKTLGCLYIVCGDEPLLVQEAIARIRCAERASVFTKRNMFYVDRNFDWSLLLGTVQSMSLFDERQVIELRIPTRRLDKNGGEALKALAASVNPDVLILISLPRLDVVMQKTAWFAALLQTGVMIRIDTIKRMQLPNWIDKRLAAQKQGVLPGDEGRQTLHLITERVEGNLLAAHQEIQKLGLLYPAGKLTLEQVRDSVLNVARYNVFKLNEAMLAGDIERLARMFDGLRGEGEASVLVLWAIAEEIRALMRIKQGLADGKELAILIRENRVCGLRAQLMPSALQRVNKSLLEQALWLASRLDRQIKGVYSGVGVVYLGVEPSYTLLPPADPWDGLFDLAMMITQPGATTTAMQVIRL</sequence>
<evidence type="ECO:0000256" key="6">
    <source>
        <dbReference type="ARBA" id="ARBA00022932"/>
    </source>
</evidence>
<keyword evidence="4 11" id="KW-0548">Nucleotidyltransferase</keyword>
<dbReference type="InterPro" id="IPR032780">
    <property type="entry name" value="DNA_pol3_delt_C"/>
</dbReference>
<dbReference type="InterPro" id="IPR010372">
    <property type="entry name" value="DNA_pol3_delta_N"/>
</dbReference>
<dbReference type="SUPFAM" id="SSF52540">
    <property type="entry name" value="P-loop containing nucleoside triphosphate hydrolases"/>
    <property type="match status" value="1"/>
</dbReference>
<dbReference type="Gene3D" id="1.20.272.10">
    <property type="match status" value="1"/>
</dbReference>
<evidence type="ECO:0000256" key="8">
    <source>
        <dbReference type="ARBA" id="ARBA00049244"/>
    </source>
</evidence>
<keyword evidence="6" id="KW-0239">DNA-directed DNA polymerase</keyword>
<keyword evidence="3 11" id="KW-0808">Transferase</keyword>
<dbReference type="EMBL" id="OU343031">
    <property type="protein sequence ID" value="CAG7599834.1"/>
    <property type="molecule type" value="Genomic_DNA"/>
</dbReference>
<evidence type="ECO:0000256" key="3">
    <source>
        <dbReference type="ARBA" id="ARBA00022679"/>
    </source>
</evidence>
<accession>A0A916JUE9</accession>
<proteinExistence type="inferred from homology"/>
<dbReference type="NCBIfam" id="TIGR01128">
    <property type="entry name" value="holA"/>
    <property type="match status" value="1"/>
</dbReference>